<dbReference type="Gene3D" id="3.40.50.1820">
    <property type="entry name" value="alpha/beta hydrolase"/>
    <property type="match status" value="1"/>
</dbReference>
<dbReference type="PANTHER" id="PTHR43329">
    <property type="entry name" value="EPOXIDE HYDROLASE"/>
    <property type="match status" value="1"/>
</dbReference>
<evidence type="ECO:0000256" key="7">
    <source>
        <dbReference type="ARBA" id="ARBA00093212"/>
    </source>
</evidence>
<keyword evidence="3" id="KW-0378">Hydrolase</keyword>
<protein>
    <recommendedName>
        <fullName evidence="2">soluble epoxide hydrolase</fullName>
        <ecNumber evidence="2">3.3.2.10</ecNumber>
    </recommendedName>
</protein>
<dbReference type="InterPro" id="IPR000639">
    <property type="entry name" value="Epox_hydrolase-like"/>
</dbReference>
<gene>
    <name evidence="9" type="ORF">LVIROSA_LOCUS36204</name>
</gene>
<evidence type="ECO:0000256" key="3">
    <source>
        <dbReference type="ARBA" id="ARBA00022801"/>
    </source>
</evidence>
<evidence type="ECO:0000256" key="4">
    <source>
        <dbReference type="ARBA" id="ARBA00038334"/>
    </source>
</evidence>
<evidence type="ECO:0000259" key="8">
    <source>
        <dbReference type="Pfam" id="PF00561"/>
    </source>
</evidence>
<sequence>MFSKKFLSLYKGSETPPTVDLLSITTSAFVHFEHAMESIEHRTLRVNGIDMHIAEKGEGPTILFLHGFPELWYTWRHQLQALAALGYHCVAPDLRGYGNTDAPPSPTSYTCLHVVGDLVALIESLGGEPVYLVAHDWGAMIGWYLCMFRPDKVKAYACMSVPYRPRNPKMKPVETMRAFFGEDYYMCRFQESGVMEAELKSYETAELLKKILTDRKPGPPCLPKSDPFQLKGLNAPLPLPPWLSEEDLKYNVEKFDQTGFTGAFNYYRALDLNWELTAAWSGVQVNVPVIYVVGDEDMVYTTPGLKEYVHGGGFKKDVPLLEEVVVMEGVGHFLNQEKPLESTAIIYDFIKKF</sequence>
<dbReference type="Proteomes" id="UP001157418">
    <property type="component" value="Unassembled WGS sequence"/>
</dbReference>
<evidence type="ECO:0000256" key="1">
    <source>
        <dbReference type="ARBA" id="ARBA00004721"/>
    </source>
</evidence>
<dbReference type="PRINTS" id="PR00412">
    <property type="entry name" value="EPOXHYDRLASE"/>
</dbReference>
<dbReference type="EMBL" id="CAKMRJ010005634">
    <property type="protein sequence ID" value="CAH1450801.1"/>
    <property type="molecule type" value="Genomic_DNA"/>
</dbReference>
<evidence type="ECO:0000256" key="6">
    <source>
        <dbReference type="ARBA" id="ARBA00058358"/>
    </source>
</evidence>
<name>A0AAU9PMF8_9ASTR</name>
<dbReference type="EC" id="3.3.2.10" evidence="2"/>
<comment type="similarity">
    <text evidence="4">Belongs to the AB hydrolase superfamily. Epoxide hydrolase family.</text>
</comment>
<evidence type="ECO:0000313" key="10">
    <source>
        <dbReference type="Proteomes" id="UP001157418"/>
    </source>
</evidence>
<comment type="caution">
    <text evidence="9">The sequence shown here is derived from an EMBL/GenBank/DDBJ whole genome shotgun (WGS) entry which is preliminary data.</text>
</comment>
<comment type="pathway">
    <text evidence="1">Secondary metabolite biosynthesis; terpenoid biosynthesis.</text>
</comment>
<dbReference type="Pfam" id="PF00561">
    <property type="entry name" value="Abhydrolase_1"/>
    <property type="match status" value="1"/>
</dbReference>
<dbReference type="FunFam" id="3.40.50.1820:FF:000161">
    <property type="entry name" value="Epoxide hydrolase"/>
    <property type="match status" value="1"/>
</dbReference>
<comment type="catalytic activity">
    <reaction evidence="5">
        <text>an epoxide + H2O = an ethanediol</text>
        <dbReference type="Rhea" id="RHEA:19037"/>
        <dbReference type="ChEBI" id="CHEBI:15377"/>
        <dbReference type="ChEBI" id="CHEBI:32955"/>
        <dbReference type="ChEBI" id="CHEBI:140594"/>
        <dbReference type="EC" id="3.3.2.10"/>
    </reaction>
    <physiologicalReaction direction="left-to-right" evidence="5">
        <dbReference type="Rhea" id="RHEA:19038"/>
    </physiologicalReaction>
</comment>
<dbReference type="SUPFAM" id="SSF53474">
    <property type="entry name" value="alpha/beta-Hydrolases"/>
    <property type="match status" value="1"/>
</dbReference>
<dbReference type="GO" id="GO:0004301">
    <property type="term" value="F:epoxide hydrolase activity"/>
    <property type="evidence" value="ECO:0007669"/>
    <property type="project" value="UniProtKB-EC"/>
</dbReference>
<proteinExistence type="inferred from homology"/>
<dbReference type="AlphaFoldDB" id="A0AAU9PMF8"/>
<keyword evidence="10" id="KW-1185">Reference proteome</keyword>
<reference evidence="9 10" key="1">
    <citation type="submission" date="2022-01" db="EMBL/GenBank/DDBJ databases">
        <authorList>
            <person name="Xiong W."/>
            <person name="Schranz E."/>
        </authorList>
    </citation>
    <scope>NUCLEOTIDE SEQUENCE [LARGE SCALE GENOMIC DNA]</scope>
</reference>
<comment type="catalytic activity">
    <reaction evidence="7">
        <text>(24S)-24,25-epoxycucurbitadienol + H2O = (24R)-24,25-dihydroxycucurbitadienol</text>
        <dbReference type="Rhea" id="RHEA:81855"/>
        <dbReference type="ChEBI" id="CHEBI:15377"/>
        <dbReference type="ChEBI" id="CHEBI:229949"/>
        <dbReference type="ChEBI" id="CHEBI:229950"/>
    </reaction>
    <physiologicalReaction direction="left-to-right" evidence="7">
        <dbReference type="Rhea" id="RHEA:81856"/>
    </physiologicalReaction>
</comment>
<dbReference type="InterPro" id="IPR000073">
    <property type="entry name" value="AB_hydrolase_1"/>
</dbReference>
<evidence type="ECO:0000256" key="2">
    <source>
        <dbReference type="ARBA" id="ARBA00013006"/>
    </source>
</evidence>
<organism evidence="9 10">
    <name type="scientific">Lactuca virosa</name>
    <dbReference type="NCBI Taxonomy" id="75947"/>
    <lineage>
        <taxon>Eukaryota</taxon>
        <taxon>Viridiplantae</taxon>
        <taxon>Streptophyta</taxon>
        <taxon>Embryophyta</taxon>
        <taxon>Tracheophyta</taxon>
        <taxon>Spermatophyta</taxon>
        <taxon>Magnoliopsida</taxon>
        <taxon>eudicotyledons</taxon>
        <taxon>Gunneridae</taxon>
        <taxon>Pentapetalae</taxon>
        <taxon>asterids</taxon>
        <taxon>campanulids</taxon>
        <taxon>Asterales</taxon>
        <taxon>Asteraceae</taxon>
        <taxon>Cichorioideae</taxon>
        <taxon>Cichorieae</taxon>
        <taxon>Lactucinae</taxon>
        <taxon>Lactuca</taxon>
    </lineage>
</organism>
<feature type="domain" description="AB hydrolase-1" evidence="8">
    <location>
        <begin position="60"/>
        <end position="338"/>
    </location>
</feature>
<dbReference type="InterPro" id="IPR029058">
    <property type="entry name" value="AB_hydrolase_fold"/>
</dbReference>
<evidence type="ECO:0000313" key="9">
    <source>
        <dbReference type="EMBL" id="CAH1450801.1"/>
    </source>
</evidence>
<accession>A0AAU9PMF8</accession>
<evidence type="ECO:0000256" key="5">
    <source>
        <dbReference type="ARBA" id="ARBA00051067"/>
    </source>
</evidence>
<comment type="function">
    <text evidence="6">Epoxide hydrolase involved in the biosynthesis of cucurbitacin and mogroside tetracyclic triterpene natural products (e.g. siamenoside I and mogrosides IV, V and VI). Cucurbitacins have cytotoxic properties and exhibit deterrent taste as a defense barrier against herbivores. Mogrosides are nonsugar highly oxygenated compounds used as high-intensity zero-calorie sweeteners; they also possess pharmacological properties such as regulating immunity, lowering blood sugar and lipid levels, protecting the liver, and acting as antioxidants and antitumor agents. Catalyzes the hydrolysis of aromatic epoxide-containing substrates, such as the conversion of 24,25-epoxycucurbitadienol to 24,25-dihydroxycucurbitadienol.</text>
</comment>